<accession>F0RXG8</accession>
<dbReference type="InterPro" id="IPR011006">
    <property type="entry name" value="CheY-like_superfamily"/>
</dbReference>
<protein>
    <submittedName>
        <fullName evidence="3">Response regulator receiver protein</fullName>
    </submittedName>
</protein>
<gene>
    <name evidence="3" type="ordered locus">SpiBuddy_0177</name>
</gene>
<dbReference type="PANTHER" id="PTHR45566">
    <property type="entry name" value="HTH-TYPE TRANSCRIPTIONAL REGULATOR YHJB-RELATED"/>
    <property type="match status" value="1"/>
</dbReference>
<dbReference type="InterPro" id="IPR051015">
    <property type="entry name" value="EvgA-like"/>
</dbReference>
<dbReference type="GO" id="GO:0000160">
    <property type="term" value="P:phosphorelay signal transduction system"/>
    <property type="evidence" value="ECO:0007669"/>
    <property type="project" value="InterPro"/>
</dbReference>
<evidence type="ECO:0000313" key="3">
    <source>
        <dbReference type="EMBL" id="ADY12018.1"/>
    </source>
</evidence>
<dbReference type="SMART" id="SM00448">
    <property type="entry name" value="REC"/>
    <property type="match status" value="1"/>
</dbReference>
<feature type="modified residue" description="4-aspartylphosphate" evidence="1">
    <location>
        <position position="56"/>
    </location>
</feature>
<evidence type="ECO:0000259" key="2">
    <source>
        <dbReference type="PROSITE" id="PS50110"/>
    </source>
</evidence>
<dbReference type="KEGG" id="sbu:SpiBuddy_0177"/>
<dbReference type="Pfam" id="PF00072">
    <property type="entry name" value="Response_reg"/>
    <property type="match status" value="1"/>
</dbReference>
<dbReference type="CDD" id="cd17535">
    <property type="entry name" value="REC_NarL-like"/>
    <property type="match status" value="1"/>
</dbReference>
<dbReference type="SUPFAM" id="SSF52172">
    <property type="entry name" value="CheY-like"/>
    <property type="match status" value="1"/>
</dbReference>
<keyword evidence="4" id="KW-1185">Reference proteome</keyword>
<sequence length="139" mass="15382">MKSKTFVIIDDHPLYRSGISALVREGLSLQCIGEAGSLEEGRQLLNSLEPSLAIIDISLLGESGLTLVNECKTRHPQLKILVVSMHDENLYGERALASGANGYVMKHERPEVLLDSIRHILHGKLGISENLKQRMADRL</sequence>
<keyword evidence="1" id="KW-0597">Phosphoprotein</keyword>
<dbReference type="RefSeq" id="WP_013605871.1">
    <property type="nucleotide sequence ID" value="NC_015152.1"/>
</dbReference>
<reference evidence="4" key="1">
    <citation type="submission" date="2011-02" db="EMBL/GenBank/DDBJ databases">
        <title>Complete sequence of Spirochaeta sp. Buddy.</title>
        <authorList>
            <person name="Lucas S."/>
            <person name="Copeland A."/>
            <person name="Lapidus A."/>
            <person name="Cheng J.-F."/>
            <person name="Goodwin L."/>
            <person name="Pitluck S."/>
            <person name="Zeytun A."/>
            <person name="Detter J.C."/>
            <person name="Han C."/>
            <person name="Tapia R."/>
            <person name="Land M."/>
            <person name="Hauser L."/>
            <person name="Kyrpides N."/>
            <person name="Ivanova N."/>
            <person name="Mikhailova N."/>
            <person name="Pagani I."/>
            <person name="Ritalahti K.M."/>
            <person name="Loeffler F.E."/>
            <person name="Woyke T."/>
        </authorList>
    </citation>
    <scope>NUCLEOTIDE SEQUENCE [LARGE SCALE GENOMIC DNA]</scope>
    <source>
        <strain evidence="4">ATCC BAA-1886 / DSM 22777 / Buddy</strain>
    </source>
</reference>
<organism evidence="3 4">
    <name type="scientific">Sphaerochaeta globosa (strain ATCC BAA-1886 / DSM 22777 / Buddy)</name>
    <name type="common">Spirochaeta sp. (strain Buddy)</name>
    <dbReference type="NCBI Taxonomy" id="158189"/>
    <lineage>
        <taxon>Bacteria</taxon>
        <taxon>Pseudomonadati</taxon>
        <taxon>Spirochaetota</taxon>
        <taxon>Spirochaetia</taxon>
        <taxon>Spirochaetales</taxon>
        <taxon>Sphaerochaetaceae</taxon>
        <taxon>Sphaerochaeta</taxon>
    </lineage>
</organism>
<dbReference type="PANTHER" id="PTHR45566:SF1">
    <property type="entry name" value="HTH-TYPE TRANSCRIPTIONAL REGULATOR YHJB-RELATED"/>
    <property type="match status" value="1"/>
</dbReference>
<dbReference type="InterPro" id="IPR058245">
    <property type="entry name" value="NreC/VraR/RcsB-like_REC"/>
</dbReference>
<proteinExistence type="predicted"/>
<evidence type="ECO:0000256" key="1">
    <source>
        <dbReference type="PROSITE-ProRule" id="PRU00169"/>
    </source>
</evidence>
<dbReference type="EMBL" id="CP002541">
    <property type="protein sequence ID" value="ADY12018.1"/>
    <property type="molecule type" value="Genomic_DNA"/>
</dbReference>
<evidence type="ECO:0000313" key="4">
    <source>
        <dbReference type="Proteomes" id="UP000008466"/>
    </source>
</evidence>
<dbReference type="Proteomes" id="UP000008466">
    <property type="component" value="Chromosome"/>
</dbReference>
<dbReference type="InterPro" id="IPR001789">
    <property type="entry name" value="Sig_transdc_resp-reg_receiver"/>
</dbReference>
<name>F0RXG8_SPHGB</name>
<dbReference type="HOGENOM" id="CLU_000445_69_15_12"/>
<dbReference type="PROSITE" id="PS50110">
    <property type="entry name" value="RESPONSE_REGULATORY"/>
    <property type="match status" value="1"/>
</dbReference>
<dbReference type="eggNOG" id="COG2197">
    <property type="taxonomic scope" value="Bacteria"/>
</dbReference>
<dbReference type="Gene3D" id="3.40.50.2300">
    <property type="match status" value="1"/>
</dbReference>
<dbReference type="AlphaFoldDB" id="F0RXG8"/>
<feature type="domain" description="Response regulatory" evidence="2">
    <location>
        <begin position="5"/>
        <end position="121"/>
    </location>
</feature>
<dbReference type="STRING" id="158189.SpiBuddy_0177"/>